<evidence type="ECO:0000313" key="3">
    <source>
        <dbReference type="Proteomes" id="UP000280726"/>
    </source>
</evidence>
<keyword evidence="3" id="KW-1185">Reference proteome</keyword>
<dbReference type="Proteomes" id="UP000280726">
    <property type="component" value="Unassembled WGS sequence"/>
</dbReference>
<reference evidence="2 3" key="1">
    <citation type="submission" date="2018-11" db="EMBL/GenBank/DDBJ databases">
        <title>Sequencing the genomes of 1000 actinobacteria strains.</title>
        <authorList>
            <person name="Klenk H.-P."/>
        </authorList>
    </citation>
    <scope>NUCLEOTIDE SEQUENCE [LARGE SCALE GENOMIC DNA]</scope>
    <source>
        <strain evidence="2 3">DSM 14418</strain>
    </source>
</reference>
<evidence type="ECO:0008006" key="4">
    <source>
        <dbReference type="Google" id="ProtNLM"/>
    </source>
</evidence>
<comment type="caution">
    <text evidence="2">The sequence shown here is derived from an EMBL/GenBank/DDBJ whole genome shotgun (WGS) entry which is preliminary data.</text>
</comment>
<dbReference type="AlphaFoldDB" id="A0A3N4Z8X9"/>
<sequence>MFVLTADQHASKVRGDKVAALLDAQEGWARAHADAVVLPLERTVGDEVQIVLSDASAAVDLALHLMRLGEWAVGIGAGPTDALAQTSRASSGPAFVHARTAVERARGRAVPEPVVVTGEDAAAAERATALLQLLAAVVRRRSAPGWEVADRLVGGTLQKDVAAALGISEQAVSQRVRSAMIEEERAARPLAAELLTGAEEVSRTEPAAPSRTGAETPSRTGAADDTARVPPSKENR</sequence>
<evidence type="ECO:0000256" key="1">
    <source>
        <dbReference type="SAM" id="MobiDB-lite"/>
    </source>
</evidence>
<feature type="compositionally biased region" description="Basic and acidic residues" evidence="1">
    <location>
        <begin position="225"/>
        <end position="236"/>
    </location>
</feature>
<name>A0A3N4Z8X9_9MICO</name>
<evidence type="ECO:0000313" key="2">
    <source>
        <dbReference type="EMBL" id="RPF28474.1"/>
    </source>
</evidence>
<dbReference type="RefSeq" id="WP_211338847.1">
    <property type="nucleotide sequence ID" value="NZ_RKRA01000001.1"/>
</dbReference>
<gene>
    <name evidence="2" type="ORF">EDD32_3001</name>
</gene>
<dbReference type="EMBL" id="RKRA01000001">
    <property type="protein sequence ID" value="RPF28474.1"/>
    <property type="molecule type" value="Genomic_DNA"/>
</dbReference>
<proteinExistence type="predicted"/>
<protein>
    <recommendedName>
        <fullName evidence="4">SatD family protein</fullName>
    </recommendedName>
</protein>
<organism evidence="2 3">
    <name type="scientific">Georgenia muralis</name>
    <dbReference type="NCBI Taxonomy" id="154117"/>
    <lineage>
        <taxon>Bacteria</taxon>
        <taxon>Bacillati</taxon>
        <taxon>Actinomycetota</taxon>
        <taxon>Actinomycetes</taxon>
        <taxon>Micrococcales</taxon>
        <taxon>Bogoriellaceae</taxon>
        <taxon>Georgenia</taxon>
    </lineage>
</organism>
<feature type="region of interest" description="Disordered" evidence="1">
    <location>
        <begin position="193"/>
        <end position="236"/>
    </location>
</feature>
<accession>A0A3N4Z8X9</accession>